<dbReference type="AlphaFoldDB" id="A0ABD6D8L7"/>
<evidence type="ECO:0000313" key="1">
    <source>
        <dbReference type="EMBL" id="MFD1641453.1"/>
    </source>
</evidence>
<proteinExistence type="predicted"/>
<dbReference type="RefSeq" id="WP_256395148.1">
    <property type="nucleotide sequence ID" value="NZ_JANHDJ010000001.1"/>
</dbReference>
<protein>
    <recommendedName>
        <fullName evidence="3">Phage prohead protease, HK97 family</fullName>
    </recommendedName>
</protein>
<keyword evidence="2" id="KW-1185">Reference proteome</keyword>
<reference evidence="1 2" key="1">
    <citation type="journal article" date="2019" name="Int. J. Syst. Evol. Microbiol.">
        <title>The Global Catalogue of Microorganisms (GCM) 10K type strain sequencing project: providing services to taxonomists for standard genome sequencing and annotation.</title>
        <authorList>
            <consortium name="The Broad Institute Genomics Platform"/>
            <consortium name="The Broad Institute Genome Sequencing Center for Infectious Disease"/>
            <person name="Wu L."/>
            <person name="Ma J."/>
        </authorList>
    </citation>
    <scope>NUCLEOTIDE SEQUENCE [LARGE SCALE GENOMIC DNA]</scope>
    <source>
        <strain evidence="1 2">CGMCC 1.10593</strain>
    </source>
</reference>
<dbReference type="Proteomes" id="UP001597052">
    <property type="component" value="Unassembled WGS sequence"/>
</dbReference>
<organism evidence="1 2">
    <name type="scientific">Halohasta litorea</name>
    <dbReference type="NCBI Taxonomy" id="869891"/>
    <lineage>
        <taxon>Archaea</taxon>
        <taxon>Methanobacteriati</taxon>
        <taxon>Methanobacteriota</taxon>
        <taxon>Stenosarchaea group</taxon>
        <taxon>Halobacteria</taxon>
        <taxon>Halobacteriales</taxon>
        <taxon>Haloferacaceae</taxon>
        <taxon>Halohasta</taxon>
    </lineage>
</organism>
<evidence type="ECO:0000313" key="2">
    <source>
        <dbReference type="Proteomes" id="UP001597052"/>
    </source>
</evidence>
<comment type="caution">
    <text evidence="1">The sequence shown here is derived from an EMBL/GenBank/DDBJ whole genome shotgun (WGS) entry which is preliminary data.</text>
</comment>
<sequence length="262" mass="30159">MNDASDESFCEIVEGTFSTSQEDRVGDEIPPEELERLKDQIKNNPEKRTVLNEHNPDEVIGEIIDVWTEWDDEGEILFLRGKFGIFERFEDIANEMKSGEKTGLSIGGYSYPNISKEEWGNRSPDALVEIPADEKRGFYETIESYNLNCRLKIEKSLAEIDVFEFLIQNHEQVIELTKAVAIWYLGKKSGDASIEIPEITLFKNESDINIDIDIGKVIGNVISELNKRTTQDEVVQKEDVEDVVKEKIDDMYDVDREKQREQ</sequence>
<dbReference type="EMBL" id="JBHUDM010000001">
    <property type="protein sequence ID" value="MFD1641453.1"/>
    <property type="molecule type" value="Genomic_DNA"/>
</dbReference>
<name>A0ABD6D8L7_9EURY</name>
<evidence type="ECO:0008006" key="3">
    <source>
        <dbReference type="Google" id="ProtNLM"/>
    </source>
</evidence>
<gene>
    <name evidence="1" type="ORF">ACFSBW_06140</name>
</gene>
<accession>A0ABD6D8L7</accession>